<dbReference type="EMBL" id="MG897305">
    <property type="protein sequence ID" value="AXR86312.1"/>
    <property type="molecule type" value="Genomic_DNA"/>
</dbReference>
<dbReference type="SUPFAM" id="SSF57829">
    <property type="entry name" value="Zn-binding ribosomal proteins"/>
    <property type="match status" value="1"/>
</dbReference>
<dbReference type="InterPro" id="IPR002677">
    <property type="entry name" value="Ribosomal_bL32"/>
</dbReference>
<dbReference type="GO" id="GO:0015934">
    <property type="term" value="C:large ribosomal subunit"/>
    <property type="evidence" value="ECO:0007669"/>
    <property type="project" value="InterPro"/>
</dbReference>
<sequence length="73" mass="8097">MFLMAVPKKRTSRSKKKIRKNVRKGKAYWAAIKAFSLAKSISTGHSKSFYCIVNDDSSGSSESKLTAIDLDDP</sequence>
<dbReference type="GO" id="GO:0003735">
    <property type="term" value="F:structural constituent of ribosome"/>
    <property type="evidence" value="ECO:0007669"/>
    <property type="project" value="InterPro"/>
</dbReference>
<organism evidence="7">
    <name type="scientific">Pinus morrisonicola</name>
    <dbReference type="NCBI Taxonomy" id="139307"/>
    <lineage>
        <taxon>Eukaryota</taxon>
        <taxon>Viridiplantae</taxon>
        <taxon>Streptophyta</taxon>
        <taxon>Embryophyta</taxon>
        <taxon>Tracheophyta</taxon>
        <taxon>Spermatophyta</taxon>
        <taxon>Pinopsida</taxon>
        <taxon>Pinidae</taxon>
        <taxon>Conifers I</taxon>
        <taxon>Pinales</taxon>
        <taxon>Pinaceae</taxon>
        <taxon>Pinus</taxon>
        <taxon>Pinus subgen. Strobus</taxon>
    </lineage>
</organism>
<dbReference type="InterPro" id="IPR011332">
    <property type="entry name" value="Ribosomal_zn-bd"/>
</dbReference>
<keyword evidence="4 6" id="KW-0687">Ribonucleoprotein</keyword>
<name>A0A346PZY6_9CONI</name>
<dbReference type="PANTHER" id="PTHR36083:SF1">
    <property type="entry name" value="LARGE RIBOSOMAL SUBUNIT PROTEIN BL32C"/>
    <property type="match status" value="1"/>
</dbReference>
<comment type="similarity">
    <text evidence="2 6">Belongs to the bacterial ribosomal protein bL32 family.</text>
</comment>
<keyword evidence="7" id="KW-0934">Plastid</keyword>
<dbReference type="GeneID" id="38287569"/>
<dbReference type="GO" id="GO:0006412">
    <property type="term" value="P:translation"/>
    <property type="evidence" value="ECO:0007669"/>
    <property type="project" value="UniProtKB-UniRule"/>
</dbReference>
<comment type="subcellular location">
    <subcellularLocation>
        <location evidence="1 6">Plastid</location>
        <location evidence="1 6">Chloroplast</location>
    </subcellularLocation>
</comment>
<dbReference type="PANTHER" id="PTHR36083">
    <property type="entry name" value="50S RIBOSOMAL PROTEIN L32, CHLOROPLASTIC"/>
    <property type="match status" value="1"/>
</dbReference>
<dbReference type="HAMAP" id="MF_00340">
    <property type="entry name" value="Ribosomal_bL32"/>
    <property type="match status" value="1"/>
</dbReference>
<evidence type="ECO:0000313" key="7">
    <source>
        <dbReference type="EMBL" id="AXR86312.1"/>
    </source>
</evidence>
<dbReference type="Pfam" id="PF01783">
    <property type="entry name" value="Ribosomal_L32p"/>
    <property type="match status" value="1"/>
</dbReference>
<dbReference type="GO" id="GO:0009507">
    <property type="term" value="C:chloroplast"/>
    <property type="evidence" value="ECO:0007669"/>
    <property type="project" value="UniProtKB-SubCell"/>
</dbReference>
<evidence type="ECO:0000256" key="3">
    <source>
        <dbReference type="ARBA" id="ARBA00022980"/>
    </source>
</evidence>
<accession>A0A346PZY6</accession>
<keyword evidence="7" id="KW-0150">Chloroplast</keyword>
<dbReference type="InterPro" id="IPR044958">
    <property type="entry name" value="Ribosomal_bL32_plant/cyanobact"/>
</dbReference>
<evidence type="ECO:0000256" key="5">
    <source>
        <dbReference type="ARBA" id="ARBA00035280"/>
    </source>
</evidence>
<proteinExistence type="inferred from homology"/>
<dbReference type="AlphaFoldDB" id="A0A346PZY6"/>
<reference evidence="7" key="1">
    <citation type="submission" date="2018-02" db="EMBL/GenBank/DDBJ databases">
        <title>The complete chloroplast genome of Pinus morrisonicola.</title>
        <authorList>
            <person name="Zeb U."/>
            <person name="Li Z."/>
        </authorList>
    </citation>
    <scope>NUCLEOTIDE SEQUENCE</scope>
</reference>
<dbReference type="RefSeq" id="YP_009524377.1">
    <property type="nucleotide sequence ID" value="NC_039616.1"/>
</dbReference>
<geneLocation type="chloroplast" evidence="7"/>
<evidence type="ECO:0000256" key="2">
    <source>
        <dbReference type="ARBA" id="ARBA00008560"/>
    </source>
</evidence>
<gene>
    <name evidence="6 7" type="primary">rpl32</name>
</gene>
<evidence type="ECO:0000256" key="4">
    <source>
        <dbReference type="ARBA" id="ARBA00023274"/>
    </source>
</evidence>
<evidence type="ECO:0000256" key="6">
    <source>
        <dbReference type="HAMAP-Rule" id="MF_00340"/>
    </source>
</evidence>
<keyword evidence="3 6" id="KW-0689">Ribosomal protein</keyword>
<evidence type="ECO:0000256" key="1">
    <source>
        <dbReference type="ARBA" id="ARBA00004229"/>
    </source>
</evidence>
<protein>
    <recommendedName>
        <fullName evidence="5 6">Large ribosomal subunit protein bL32c</fullName>
    </recommendedName>
</protein>